<comment type="subcellular location">
    <subcellularLocation>
        <location evidence="1">Membrane</location>
        <topology evidence="1">Multi-pass membrane protein</topology>
    </subcellularLocation>
</comment>
<evidence type="ECO:0000256" key="3">
    <source>
        <dbReference type="ARBA" id="ARBA00022692"/>
    </source>
</evidence>
<evidence type="ECO:0000313" key="10">
    <source>
        <dbReference type="EMBL" id="CAE0307221.1"/>
    </source>
</evidence>
<evidence type="ECO:0000256" key="8">
    <source>
        <dbReference type="RuleBase" id="RU079119"/>
    </source>
</evidence>
<accession>A0A7S3HXK5</accession>
<name>A0A7S3HXK5_9SPIT</name>
<feature type="transmembrane region" description="Helical" evidence="8">
    <location>
        <begin position="59"/>
        <end position="82"/>
    </location>
</feature>
<dbReference type="InterPro" id="IPR039859">
    <property type="entry name" value="PFA4/ZDH16/20/ERF2-like"/>
</dbReference>
<evidence type="ECO:0000256" key="5">
    <source>
        <dbReference type="ARBA" id="ARBA00023136"/>
    </source>
</evidence>
<dbReference type="InterPro" id="IPR001594">
    <property type="entry name" value="Palmitoyltrfase_DHHC"/>
</dbReference>
<feature type="transmembrane region" description="Helical" evidence="8">
    <location>
        <begin position="28"/>
        <end position="47"/>
    </location>
</feature>
<dbReference type="GO" id="GO:0006612">
    <property type="term" value="P:protein targeting to membrane"/>
    <property type="evidence" value="ECO:0007669"/>
    <property type="project" value="TreeGrafter"/>
</dbReference>
<dbReference type="GO" id="GO:0005794">
    <property type="term" value="C:Golgi apparatus"/>
    <property type="evidence" value="ECO:0007669"/>
    <property type="project" value="TreeGrafter"/>
</dbReference>
<reference evidence="10" key="1">
    <citation type="submission" date="2021-01" db="EMBL/GenBank/DDBJ databases">
        <authorList>
            <person name="Corre E."/>
            <person name="Pelletier E."/>
            <person name="Niang G."/>
            <person name="Scheremetjew M."/>
            <person name="Finn R."/>
            <person name="Kale V."/>
            <person name="Holt S."/>
            <person name="Cochrane G."/>
            <person name="Meng A."/>
            <person name="Brown T."/>
            <person name="Cohen L."/>
        </authorList>
    </citation>
    <scope>NUCLEOTIDE SEQUENCE</scope>
    <source>
        <strain evidence="10">Fehren 1</strain>
    </source>
</reference>
<keyword evidence="6 8" id="KW-0012">Acyltransferase</keyword>
<evidence type="ECO:0000256" key="7">
    <source>
        <dbReference type="ARBA" id="ARBA00038298"/>
    </source>
</evidence>
<proteinExistence type="inferred from homology"/>
<dbReference type="PANTHER" id="PTHR22883:SF23">
    <property type="entry name" value="PALMITOYLTRANSFERASE ZDHHC6"/>
    <property type="match status" value="1"/>
</dbReference>
<dbReference type="EMBL" id="HBIE01006692">
    <property type="protein sequence ID" value="CAE0307221.1"/>
    <property type="molecule type" value="Transcribed_RNA"/>
</dbReference>
<organism evidence="10">
    <name type="scientific">Favella ehrenbergii</name>
    <dbReference type="NCBI Taxonomy" id="182087"/>
    <lineage>
        <taxon>Eukaryota</taxon>
        <taxon>Sar</taxon>
        <taxon>Alveolata</taxon>
        <taxon>Ciliophora</taxon>
        <taxon>Intramacronucleata</taxon>
        <taxon>Spirotrichea</taxon>
        <taxon>Choreotrichia</taxon>
        <taxon>Tintinnida</taxon>
        <taxon>Xystonellidae</taxon>
        <taxon>Favella</taxon>
    </lineage>
</organism>
<dbReference type="PROSITE" id="PS50216">
    <property type="entry name" value="DHHC"/>
    <property type="match status" value="1"/>
</dbReference>
<dbReference type="Pfam" id="PF01529">
    <property type="entry name" value="DHHC"/>
    <property type="match status" value="1"/>
</dbReference>
<protein>
    <recommendedName>
        <fullName evidence="8">Palmitoyltransferase</fullName>
        <ecNumber evidence="8">2.3.1.225</ecNumber>
    </recommendedName>
</protein>
<dbReference type="AlphaFoldDB" id="A0A7S3HXK5"/>
<comment type="domain">
    <text evidence="8">The DHHC domain is required for palmitoyltransferase activity.</text>
</comment>
<comment type="catalytic activity">
    <reaction evidence="8">
        <text>L-cysteinyl-[protein] + hexadecanoyl-CoA = S-hexadecanoyl-L-cysteinyl-[protein] + CoA</text>
        <dbReference type="Rhea" id="RHEA:36683"/>
        <dbReference type="Rhea" id="RHEA-COMP:10131"/>
        <dbReference type="Rhea" id="RHEA-COMP:11032"/>
        <dbReference type="ChEBI" id="CHEBI:29950"/>
        <dbReference type="ChEBI" id="CHEBI:57287"/>
        <dbReference type="ChEBI" id="CHEBI:57379"/>
        <dbReference type="ChEBI" id="CHEBI:74151"/>
        <dbReference type="EC" id="2.3.1.225"/>
    </reaction>
</comment>
<feature type="domain" description="Palmitoyltransferase DHHC" evidence="9">
    <location>
        <begin position="2"/>
        <end position="108"/>
    </location>
</feature>
<comment type="similarity">
    <text evidence="7">Belongs to the DHHC palmitoyltransferase family. PFA5 subfamily.</text>
</comment>
<evidence type="ECO:0000256" key="2">
    <source>
        <dbReference type="ARBA" id="ARBA00022679"/>
    </source>
</evidence>
<gene>
    <name evidence="10" type="ORF">FEHR0123_LOCUS2128</name>
</gene>
<dbReference type="PANTHER" id="PTHR22883">
    <property type="entry name" value="ZINC FINGER DHHC DOMAIN CONTAINING PROTEIN"/>
    <property type="match status" value="1"/>
</dbReference>
<dbReference type="GO" id="GO:0019706">
    <property type="term" value="F:protein-cysteine S-palmitoyltransferase activity"/>
    <property type="evidence" value="ECO:0007669"/>
    <property type="project" value="UniProtKB-EC"/>
</dbReference>
<evidence type="ECO:0000259" key="9">
    <source>
        <dbReference type="Pfam" id="PF01529"/>
    </source>
</evidence>
<evidence type="ECO:0000256" key="4">
    <source>
        <dbReference type="ARBA" id="ARBA00022989"/>
    </source>
</evidence>
<evidence type="ECO:0000256" key="1">
    <source>
        <dbReference type="ARBA" id="ARBA00004141"/>
    </source>
</evidence>
<dbReference type="GO" id="GO:0005783">
    <property type="term" value="C:endoplasmic reticulum"/>
    <property type="evidence" value="ECO:0007669"/>
    <property type="project" value="TreeGrafter"/>
</dbReference>
<keyword evidence="2 8" id="KW-0808">Transferase</keyword>
<sequence>MCGMCVMKMDHHCPWTGNCIGLLNHKKFWLFCFYSCVGLITMGIILTKSEEGRKEYDNVMMASFAVGGSVGFLLLLHTYLILNYWSTVEYGALYHENIFKNYSYCEAWQKVFGSNCLLWLVPCGSPDPLEGIDYKADCSPAGLEEAINAEH</sequence>
<dbReference type="GO" id="GO:0016020">
    <property type="term" value="C:membrane"/>
    <property type="evidence" value="ECO:0007669"/>
    <property type="project" value="UniProtKB-SubCell"/>
</dbReference>
<evidence type="ECO:0000256" key="6">
    <source>
        <dbReference type="ARBA" id="ARBA00023315"/>
    </source>
</evidence>
<dbReference type="EC" id="2.3.1.225" evidence="8"/>
<keyword evidence="3 8" id="KW-0812">Transmembrane</keyword>
<keyword evidence="5 8" id="KW-0472">Membrane</keyword>
<keyword evidence="4 8" id="KW-1133">Transmembrane helix</keyword>